<dbReference type="InterPro" id="IPR036188">
    <property type="entry name" value="FAD/NAD-bd_sf"/>
</dbReference>
<gene>
    <name evidence="8" type="ORF">GQ607_005983</name>
</gene>
<organism evidence="8 9">
    <name type="scientific">Colletotrichum asianum</name>
    <dbReference type="NCBI Taxonomy" id="702518"/>
    <lineage>
        <taxon>Eukaryota</taxon>
        <taxon>Fungi</taxon>
        <taxon>Dikarya</taxon>
        <taxon>Ascomycota</taxon>
        <taxon>Pezizomycotina</taxon>
        <taxon>Sordariomycetes</taxon>
        <taxon>Hypocreomycetidae</taxon>
        <taxon>Glomerellales</taxon>
        <taxon>Glomerellaceae</taxon>
        <taxon>Colletotrichum</taxon>
        <taxon>Colletotrichum gloeosporioides species complex</taxon>
    </lineage>
</organism>
<evidence type="ECO:0000256" key="3">
    <source>
        <dbReference type="ARBA" id="ARBA00022630"/>
    </source>
</evidence>
<name>A0A8H3WLK3_9PEZI</name>
<keyword evidence="3" id="KW-0285">Flavoprotein</keyword>
<evidence type="ECO:0000313" key="9">
    <source>
        <dbReference type="Proteomes" id="UP000434172"/>
    </source>
</evidence>
<dbReference type="PANTHER" id="PTHR10961">
    <property type="entry name" value="PEROXISOMAL SARCOSINE OXIDASE"/>
    <property type="match status" value="1"/>
</dbReference>
<evidence type="ECO:0000256" key="6">
    <source>
        <dbReference type="SAM" id="MobiDB-lite"/>
    </source>
</evidence>
<evidence type="ECO:0000256" key="1">
    <source>
        <dbReference type="ARBA" id="ARBA00001974"/>
    </source>
</evidence>
<comment type="caution">
    <text evidence="8">The sequence shown here is derived from an EMBL/GenBank/DDBJ whole genome shotgun (WGS) entry which is preliminary data.</text>
</comment>
<dbReference type="InterPro" id="IPR006076">
    <property type="entry name" value="FAD-dep_OxRdtase"/>
</dbReference>
<dbReference type="OrthoDB" id="2219495at2759"/>
<dbReference type="Proteomes" id="UP000434172">
    <property type="component" value="Unassembled WGS sequence"/>
</dbReference>
<feature type="domain" description="FAD dependent oxidoreductase" evidence="7">
    <location>
        <begin position="12"/>
        <end position="382"/>
    </location>
</feature>
<dbReference type="GO" id="GO:0050660">
    <property type="term" value="F:flavin adenine dinucleotide binding"/>
    <property type="evidence" value="ECO:0007669"/>
    <property type="project" value="InterPro"/>
</dbReference>
<evidence type="ECO:0000256" key="5">
    <source>
        <dbReference type="ARBA" id="ARBA00023002"/>
    </source>
</evidence>
<evidence type="ECO:0000256" key="4">
    <source>
        <dbReference type="ARBA" id="ARBA00022827"/>
    </source>
</evidence>
<feature type="region of interest" description="Disordered" evidence="6">
    <location>
        <begin position="405"/>
        <end position="430"/>
    </location>
</feature>
<dbReference type="GO" id="GO:0008115">
    <property type="term" value="F:sarcosine oxidase activity"/>
    <property type="evidence" value="ECO:0007669"/>
    <property type="project" value="TreeGrafter"/>
</dbReference>
<reference evidence="8 9" key="1">
    <citation type="submission" date="2019-12" db="EMBL/GenBank/DDBJ databases">
        <title>A genome sequence resource for the geographically widespread anthracnose pathogen Colletotrichum asianum.</title>
        <authorList>
            <person name="Meng Y."/>
        </authorList>
    </citation>
    <scope>NUCLEOTIDE SEQUENCE [LARGE SCALE GENOMIC DNA]</scope>
    <source>
        <strain evidence="8 9">ICMP 18580</strain>
    </source>
</reference>
<dbReference type="GO" id="GO:0050031">
    <property type="term" value="F:L-pipecolate oxidase activity"/>
    <property type="evidence" value="ECO:0007669"/>
    <property type="project" value="TreeGrafter"/>
</dbReference>
<dbReference type="EMBL" id="WOWK01000028">
    <property type="protein sequence ID" value="KAF0326643.1"/>
    <property type="molecule type" value="Genomic_DNA"/>
</dbReference>
<dbReference type="Gene3D" id="3.30.9.10">
    <property type="entry name" value="D-Amino Acid Oxidase, subunit A, domain 2"/>
    <property type="match status" value="1"/>
</dbReference>
<sequence length="430" mass="46821">MPSKRTPKDAPIIIVGAGVFGLSTALELRKRGYLHITVLDRFLPPVPDGSSVDISRIICVDYADPVYSQMAREAYAGWNAQYSDHYHESGFVMLADRKGNGWLDASRKVAAKSAVELTNYADANDVLKDYPSAQADFDGLQACINRRGGWADAKGAIAQLAGECSQLGVQFVAGARGTVKSLKVEQGRVVGVNVLEGPPVLGEKVILATGAWTNRIIPISHASSASGQPVGFIQLTEEEAERLKDMPVMINFESGVFIFPPTKGKNPILKLARHGYGYATEVSVGDEGSQRVISTPKRDGNNAATGYLPDDADEGLREGVKQLLPEFASRPWVNRRLCWYSDTPEGDFIMDYHPSIEGVFFATGGAGHAFKFLPVLGKYISDCFEEKAPQELRHKWRLRASEGQDELKLGDGSRGGPPLRKLTPVEQSKL</sequence>
<comment type="cofactor">
    <cofactor evidence="1">
        <name>FAD</name>
        <dbReference type="ChEBI" id="CHEBI:57692"/>
    </cofactor>
</comment>
<keyword evidence="9" id="KW-1185">Reference proteome</keyword>
<dbReference type="GO" id="GO:0004657">
    <property type="term" value="F:proline dehydrogenase activity"/>
    <property type="evidence" value="ECO:0007669"/>
    <property type="project" value="TreeGrafter"/>
</dbReference>
<dbReference type="AlphaFoldDB" id="A0A8H3WLK3"/>
<proteinExistence type="inferred from homology"/>
<dbReference type="SUPFAM" id="SSF51905">
    <property type="entry name" value="FAD/NAD(P)-binding domain"/>
    <property type="match status" value="1"/>
</dbReference>
<keyword evidence="5" id="KW-0560">Oxidoreductase</keyword>
<dbReference type="Gene3D" id="3.50.50.60">
    <property type="entry name" value="FAD/NAD(P)-binding domain"/>
    <property type="match status" value="1"/>
</dbReference>
<dbReference type="PANTHER" id="PTHR10961:SF45">
    <property type="entry name" value="FAD DEPENDENT OXIDOREDUCTASE DOMAIN-CONTAINING PROTEIN-RELATED"/>
    <property type="match status" value="1"/>
</dbReference>
<evidence type="ECO:0000313" key="8">
    <source>
        <dbReference type="EMBL" id="KAF0326643.1"/>
    </source>
</evidence>
<comment type="similarity">
    <text evidence="2">Belongs to the MSOX/MTOX family.</text>
</comment>
<protein>
    <submittedName>
        <fullName evidence="8">Fructosyl amino acid</fullName>
    </submittedName>
</protein>
<evidence type="ECO:0000259" key="7">
    <source>
        <dbReference type="Pfam" id="PF01266"/>
    </source>
</evidence>
<dbReference type="Pfam" id="PF01266">
    <property type="entry name" value="DAO"/>
    <property type="match status" value="1"/>
</dbReference>
<feature type="region of interest" description="Disordered" evidence="6">
    <location>
        <begin position="289"/>
        <end position="311"/>
    </location>
</feature>
<evidence type="ECO:0000256" key="2">
    <source>
        <dbReference type="ARBA" id="ARBA00010989"/>
    </source>
</evidence>
<accession>A0A8H3WLK3</accession>
<dbReference type="SUPFAM" id="SSF54373">
    <property type="entry name" value="FAD-linked reductases, C-terminal domain"/>
    <property type="match status" value="1"/>
</dbReference>
<keyword evidence="4" id="KW-0274">FAD</keyword>
<dbReference type="InterPro" id="IPR045170">
    <property type="entry name" value="MTOX"/>
</dbReference>